<evidence type="ECO:0000313" key="5">
    <source>
        <dbReference type="EMBL" id="SCZ80333.1"/>
    </source>
</evidence>
<dbReference type="AlphaFoldDB" id="A0A1G5S1Y9"/>
<dbReference type="SMART" id="SM00382">
    <property type="entry name" value="AAA"/>
    <property type="match status" value="1"/>
</dbReference>
<gene>
    <name evidence="5" type="ORF">SAMN02910350_02246</name>
</gene>
<dbReference type="InterPro" id="IPR017871">
    <property type="entry name" value="ABC_transporter-like_CS"/>
</dbReference>
<dbReference type="InterPro" id="IPR003593">
    <property type="entry name" value="AAA+_ATPase"/>
</dbReference>
<protein>
    <submittedName>
        <fullName evidence="5">ABC-2 type transport system ATP-binding protein</fullName>
    </submittedName>
</protein>
<dbReference type="RefSeq" id="WP_090163481.1">
    <property type="nucleotide sequence ID" value="NZ_FMWK01000013.1"/>
</dbReference>
<evidence type="ECO:0000259" key="4">
    <source>
        <dbReference type="PROSITE" id="PS50893"/>
    </source>
</evidence>
<evidence type="ECO:0000256" key="2">
    <source>
        <dbReference type="ARBA" id="ARBA00022741"/>
    </source>
</evidence>
<dbReference type="SUPFAM" id="SSF52540">
    <property type="entry name" value="P-loop containing nucleoside triphosphate hydrolases"/>
    <property type="match status" value="1"/>
</dbReference>
<dbReference type="PANTHER" id="PTHR42939">
    <property type="entry name" value="ABC TRANSPORTER ATP-BINDING PROTEIN ALBC-RELATED"/>
    <property type="match status" value="1"/>
</dbReference>
<organism evidence="5 6">
    <name type="scientific">Pseudobutyrivibrio xylanivorans</name>
    <dbReference type="NCBI Taxonomy" id="185007"/>
    <lineage>
        <taxon>Bacteria</taxon>
        <taxon>Bacillati</taxon>
        <taxon>Bacillota</taxon>
        <taxon>Clostridia</taxon>
        <taxon>Lachnospirales</taxon>
        <taxon>Lachnospiraceae</taxon>
        <taxon>Pseudobutyrivibrio</taxon>
    </lineage>
</organism>
<dbReference type="InterPro" id="IPR051782">
    <property type="entry name" value="ABC_Transporter_VariousFunc"/>
</dbReference>
<dbReference type="InterPro" id="IPR027417">
    <property type="entry name" value="P-loop_NTPase"/>
</dbReference>
<feature type="domain" description="ABC transporter" evidence="4">
    <location>
        <begin position="2"/>
        <end position="224"/>
    </location>
</feature>
<name>A0A1G5S1Y9_PSEXY</name>
<evidence type="ECO:0000256" key="3">
    <source>
        <dbReference type="ARBA" id="ARBA00022840"/>
    </source>
</evidence>
<dbReference type="EMBL" id="FMWK01000013">
    <property type="protein sequence ID" value="SCZ80333.1"/>
    <property type="molecule type" value="Genomic_DNA"/>
</dbReference>
<evidence type="ECO:0000256" key="1">
    <source>
        <dbReference type="ARBA" id="ARBA00022448"/>
    </source>
</evidence>
<proteinExistence type="predicted"/>
<dbReference type="Proteomes" id="UP000199428">
    <property type="component" value="Unassembled WGS sequence"/>
</dbReference>
<dbReference type="PROSITE" id="PS00211">
    <property type="entry name" value="ABC_TRANSPORTER_1"/>
    <property type="match status" value="1"/>
</dbReference>
<reference evidence="5 6" key="1">
    <citation type="submission" date="2016-10" db="EMBL/GenBank/DDBJ databases">
        <authorList>
            <person name="de Groot N.N."/>
        </authorList>
    </citation>
    <scope>NUCLEOTIDE SEQUENCE [LARGE SCALE GENOMIC DNA]</scope>
    <source>
        <strain evidence="5 6">DSM 10317</strain>
    </source>
</reference>
<dbReference type="Gene3D" id="3.40.50.300">
    <property type="entry name" value="P-loop containing nucleotide triphosphate hydrolases"/>
    <property type="match status" value="1"/>
</dbReference>
<keyword evidence="3 5" id="KW-0067">ATP-binding</keyword>
<dbReference type="PANTHER" id="PTHR42939:SF1">
    <property type="entry name" value="ABC TRANSPORTER ATP-BINDING PROTEIN ALBC-RELATED"/>
    <property type="match status" value="1"/>
</dbReference>
<dbReference type="Pfam" id="PF00005">
    <property type="entry name" value="ABC_tran"/>
    <property type="match status" value="1"/>
</dbReference>
<sequence length="236" mass="26514">MLESFEVTKKFLGKTAVDGISIKLEPGHIYAMLGPNGSGKTTWMKMAAGLIKPTSGVIKYKDEPVGVRSRREIAYMSTEPYFYDWMTVGDVGKYYQDFFDDFSMEAFEEMLQEMDLEKKLKCKELSSGMLAKLKVAVTMARDAKVYMLDEPLNGIDLLARDEVLNAIIRHAGEDKVLLVSSHLVEELESVVDYAIFINKSHLAGVYEVEELRQNQCISLADKYREVYGAAEMGGAC</sequence>
<keyword evidence="2" id="KW-0547">Nucleotide-binding</keyword>
<dbReference type="GO" id="GO:0016887">
    <property type="term" value="F:ATP hydrolysis activity"/>
    <property type="evidence" value="ECO:0007669"/>
    <property type="project" value="InterPro"/>
</dbReference>
<evidence type="ECO:0000313" key="6">
    <source>
        <dbReference type="Proteomes" id="UP000199428"/>
    </source>
</evidence>
<dbReference type="CDD" id="cd03230">
    <property type="entry name" value="ABC_DR_subfamily_A"/>
    <property type="match status" value="1"/>
</dbReference>
<keyword evidence="1" id="KW-0813">Transport</keyword>
<dbReference type="GO" id="GO:0005524">
    <property type="term" value="F:ATP binding"/>
    <property type="evidence" value="ECO:0007669"/>
    <property type="project" value="UniProtKB-KW"/>
</dbReference>
<dbReference type="InterPro" id="IPR003439">
    <property type="entry name" value="ABC_transporter-like_ATP-bd"/>
</dbReference>
<dbReference type="PROSITE" id="PS50893">
    <property type="entry name" value="ABC_TRANSPORTER_2"/>
    <property type="match status" value="1"/>
</dbReference>
<accession>A0A1G5S1Y9</accession>